<dbReference type="SMART" id="SM00448">
    <property type="entry name" value="REC"/>
    <property type="match status" value="1"/>
</dbReference>
<feature type="DNA-binding region" description="OmpR/PhoB-type" evidence="7">
    <location>
        <begin position="145"/>
        <end position="244"/>
    </location>
</feature>
<keyword evidence="1 6" id="KW-0597">Phosphoprotein</keyword>
<dbReference type="Gene3D" id="6.10.250.690">
    <property type="match status" value="1"/>
</dbReference>
<dbReference type="AlphaFoldDB" id="A0A916Z3R8"/>
<dbReference type="CDD" id="cd00383">
    <property type="entry name" value="trans_reg_C"/>
    <property type="match status" value="1"/>
</dbReference>
<evidence type="ECO:0000259" key="9">
    <source>
        <dbReference type="PROSITE" id="PS51755"/>
    </source>
</evidence>
<dbReference type="SUPFAM" id="SSF46894">
    <property type="entry name" value="C-terminal effector domain of the bipartite response regulators"/>
    <property type="match status" value="1"/>
</dbReference>
<feature type="domain" description="Response regulatory" evidence="8">
    <location>
        <begin position="20"/>
        <end position="134"/>
    </location>
</feature>
<evidence type="ECO:0000256" key="6">
    <source>
        <dbReference type="PROSITE-ProRule" id="PRU00169"/>
    </source>
</evidence>
<dbReference type="SMART" id="SM00862">
    <property type="entry name" value="Trans_reg_C"/>
    <property type="match status" value="1"/>
</dbReference>
<dbReference type="InterPro" id="IPR001867">
    <property type="entry name" value="OmpR/PhoB-type_DNA-bd"/>
</dbReference>
<dbReference type="GO" id="GO:0000976">
    <property type="term" value="F:transcription cis-regulatory region binding"/>
    <property type="evidence" value="ECO:0007669"/>
    <property type="project" value="TreeGrafter"/>
</dbReference>
<dbReference type="GO" id="GO:0032993">
    <property type="term" value="C:protein-DNA complex"/>
    <property type="evidence" value="ECO:0007669"/>
    <property type="project" value="TreeGrafter"/>
</dbReference>
<evidence type="ECO:0000256" key="7">
    <source>
        <dbReference type="PROSITE-ProRule" id="PRU01091"/>
    </source>
</evidence>
<name>A0A916Z3R8_9BACT</name>
<evidence type="ECO:0000256" key="3">
    <source>
        <dbReference type="ARBA" id="ARBA00023015"/>
    </source>
</evidence>
<evidence type="ECO:0000256" key="1">
    <source>
        <dbReference type="ARBA" id="ARBA00022553"/>
    </source>
</evidence>
<dbReference type="Proteomes" id="UP000609064">
    <property type="component" value="Unassembled WGS sequence"/>
</dbReference>
<dbReference type="PANTHER" id="PTHR48111">
    <property type="entry name" value="REGULATOR OF RPOS"/>
    <property type="match status" value="1"/>
</dbReference>
<organism evidence="10 11">
    <name type="scientific">Emticicia aquatilis</name>
    <dbReference type="NCBI Taxonomy" id="1537369"/>
    <lineage>
        <taxon>Bacteria</taxon>
        <taxon>Pseudomonadati</taxon>
        <taxon>Bacteroidota</taxon>
        <taxon>Cytophagia</taxon>
        <taxon>Cytophagales</taxon>
        <taxon>Leadbetterellaceae</taxon>
        <taxon>Emticicia</taxon>
    </lineage>
</organism>
<dbReference type="InterPro" id="IPR016032">
    <property type="entry name" value="Sig_transdc_resp-reg_C-effctor"/>
</dbReference>
<dbReference type="GO" id="GO:0000156">
    <property type="term" value="F:phosphorelay response regulator activity"/>
    <property type="evidence" value="ECO:0007669"/>
    <property type="project" value="TreeGrafter"/>
</dbReference>
<dbReference type="Pfam" id="PF00072">
    <property type="entry name" value="Response_reg"/>
    <property type="match status" value="1"/>
</dbReference>
<gene>
    <name evidence="10" type="ORF">GCM10011514_43430</name>
</gene>
<dbReference type="PANTHER" id="PTHR48111:SF40">
    <property type="entry name" value="PHOSPHATE REGULON TRANSCRIPTIONAL REGULATORY PROTEIN PHOB"/>
    <property type="match status" value="1"/>
</dbReference>
<keyword evidence="4 7" id="KW-0238">DNA-binding</keyword>
<sequence>MFFDQFPNNSFPNNYSTMPKILYVEDDPNLGFVTKDNLELEGYDIVHFQDGKEAWKSFSKDKYDLCLLDVMLPELDGFSLAEKIRKQNQQVPIIFLTAKTMQEDRIAGLKIGGDDYVTKPFSIEELCLRIKIFLKRKEVSKDPIQGLTAWKVGLYDFNYQELSLKSPSKTEQLTHREAEVLKFLCERKNQVIKRDEILTAIWGRDDYFLGRSLDVFVTRLRKMLAEDPSIKIENVHGIGFRFAC</sequence>
<reference evidence="10" key="2">
    <citation type="submission" date="2020-09" db="EMBL/GenBank/DDBJ databases">
        <authorList>
            <person name="Sun Q."/>
            <person name="Zhou Y."/>
        </authorList>
    </citation>
    <scope>NUCLEOTIDE SEQUENCE</scope>
    <source>
        <strain evidence="10">CGMCC 1.15958</strain>
    </source>
</reference>
<dbReference type="InterPro" id="IPR039420">
    <property type="entry name" value="WalR-like"/>
</dbReference>
<evidence type="ECO:0000313" key="11">
    <source>
        <dbReference type="Proteomes" id="UP000609064"/>
    </source>
</evidence>
<dbReference type="PROSITE" id="PS50110">
    <property type="entry name" value="RESPONSE_REGULATORY"/>
    <property type="match status" value="1"/>
</dbReference>
<protein>
    <submittedName>
        <fullName evidence="10">DNA-binding response regulator</fullName>
    </submittedName>
</protein>
<proteinExistence type="predicted"/>
<evidence type="ECO:0000256" key="5">
    <source>
        <dbReference type="ARBA" id="ARBA00023163"/>
    </source>
</evidence>
<evidence type="ECO:0000313" key="10">
    <source>
        <dbReference type="EMBL" id="GGD74692.1"/>
    </source>
</evidence>
<feature type="modified residue" description="4-aspartylphosphate" evidence="6">
    <location>
        <position position="69"/>
    </location>
</feature>
<accession>A0A916Z3R8</accession>
<evidence type="ECO:0000259" key="8">
    <source>
        <dbReference type="PROSITE" id="PS50110"/>
    </source>
</evidence>
<dbReference type="InterPro" id="IPR001789">
    <property type="entry name" value="Sig_transdc_resp-reg_receiver"/>
</dbReference>
<dbReference type="CDD" id="cd17574">
    <property type="entry name" value="REC_OmpR"/>
    <property type="match status" value="1"/>
</dbReference>
<dbReference type="SUPFAM" id="SSF52172">
    <property type="entry name" value="CheY-like"/>
    <property type="match status" value="1"/>
</dbReference>
<dbReference type="Gene3D" id="3.40.50.2300">
    <property type="match status" value="1"/>
</dbReference>
<dbReference type="FunFam" id="3.40.50.2300:FF:000001">
    <property type="entry name" value="DNA-binding response regulator PhoB"/>
    <property type="match status" value="1"/>
</dbReference>
<dbReference type="GO" id="GO:0006355">
    <property type="term" value="P:regulation of DNA-templated transcription"/>
    <property type="evidence" value="ECO:0007669"/>
    <property type="project" value="InterPro"/>
</dbReference>
<keyword evidence="5" id="KW-0804">Transcription</keyword>
<dbReference type="EMBL" id="BMKK01000011">
    <property type="protein sequence ID" value="GGD74692.1"/>
    <property type="molecule type" value="Genomic_DNA"/>
</dbReference>
<evidence type="ECO:0000256" key="2">
    <source>
        <dbReference type="ARBA" id="ARBA00023012"/>
    </source>
</evidence>
<keyword evidence="3" id="KW-0805">Transcription regulation</keyword>
<evidence type="ECO:0000256" key="4">
    <source>
        <dbReference type="ARBA" id="ARBA00023125"/>
    </source>
</evidence>
<keyword evidence="2" id="KW-0902">Two-component regulatory system</keyword>
<dbReference type="Pfam" id="PF00486">
    <property type="entry name" value="Trans_reg_C"/>
    <property type="match status" value="1"/>
</dbReference>
<dbReference type="PROSITE" id="PS51755">
    <property type="entry name" value="OMPR_PHOB"/>
    <property type="match status" value="1"/>
</dbReference>
<dbReference type="GO" id="GO:0005829">
    <property type="term" value="C:cytosol"/>
    <property type="evidence" value="ECO:0007669"/>
    <property type="project" value="TreeGrafter"/>
</dbReference>
<dbReference type="InterPro" id="IPR036388">
    <property type="entry name" value="WH-like_DNA-bd_sf"/>
</dbReference>
<dbReference type="Gene3D" id="1.10.10.10">
    <property type="entry name" value="Winged helix-like DNA-binding domain superfamily/Winged helix DNA-binding domain"/>
    <property type="match status" value="1"/>
</dbReference>
<dbReference type="InterPro" id="IPR011006">
    <property type="entry name" value="CheY-like_superfamily"/>
</dbReference>
<comment type="caution">
    <text evidence="10">The sequence shown here is derived from an EMBL/GenBank/DDBJ whole genome shotgun (WGS) entry which is preliminary data.</text>
</comment>
<keyword evidence="11" id="KW-1185">Reference proteome</keyword>
<feature type="domain" description="OmpR/PhoB-type" evidence="9">
    <location>
        <begin position="145"/>
        <end position="244"/>
    </location>
</feature>
<reference evidence="10" key="1">
    <citation type="journal article" date="2014" name="Int. J. Syst. Evol. Microbiol.">
        <title>Complete genome sequence of Corynebacterium casei LMG S-19264T (=DSM 44701T), isolated from a smear-ripened cheese.</title>
        <authorList>
            <consortium name="US DOE Joint Genome Institute (JGI-PGF)"/>
            <person name="Walter F."/>
            <person name="Albersmeier A."/>
            <person name="Kalinowski J."/>
            <person name="Ruckert C."/>
        </authorList>
    </citation>
    <scope>NUCLEOTIDE SEQUENCE</scope>
    <source>
        <strain evidence="10">CGMCC 1.15958</strain>
    </source>
</reference>